<keyword evidence="2" id="KW-0472">Membrane</keyword>
<feature type="compositionally biased region" description="Basic and acidic residues" evidence="1">
    <location>
        <begin position="747"/>
        <end position="756"/>
    </location>
</feature>
<keyword evidence="2" id="KW-1133">Transmembrane helix</keyword>
<feature type="transmembrane region" description="Helical" evidence="2">
    <location>
        <begin position="559"/>
        <end position="585"/>
    </location>
</feature>
<dbReference type="Proteomes" id="UP000800094">
    <property type="component" value="Unassembled WGS sequence"/>
</dbReference>
<feature type="region of interest" description="Disordered" evidence="1">
    <location>
        <begin position="662"/>
        <end position="685"/>
    </location>
</feature>
<evidence type="ECO:0000256" key="2">
    <source>
        <dbReference type="SAM" id="Phobius"/>
    </source>
</evidence>
<gene>
    <name evidence="3" type="ORF">BU26DRAFT_287329</name>
</gene>
<dbReference type="OrthoDB" id="3540210at2759"/>
<dbReference type="GeneID" id="54574917"/>
<feature type="transmembrane region" description="Helical" evidence="2">
    <location>
        <begin position="114"/>
        <end position="134"/>
    </location>
</feature>
<evidence type="ECO:0000256" key="1">
    <source>
        <dbReference type="SAM" id="MobiDB-lite"/>
    </source>
</evidence>
<keyword evidence="2" id="KW-0812">Transmembrane</keyword>
<evidence type="ECO:0000313" key="4">
    <source>
        <dbReference type="Proteomes" id="UP000800094"/>
    </source>
</evidence>
<reference evidence="3" key="1">
    <citation type="journal article" date="2020" name="Stud. Mycol.">
        <title>101 Dothideomycetes genomes: a test case for predicting lifestyles and emergence of pathogens.</title>
        <authorList>
            <person name="Haridas S."/>
            <person name="Albert R."/>
            <person name="Binder M."/>
            <person name="Bloem J."/>
            <person name="Labutti K."/>
            <person name="Salamov A."/>
            <person name="Andreopoulos B."/>
            <person name="Baker S."/>
            <person name="Barry K."/>
            <person name="Bills G."/>
            <person name="Bluhm B."/>
            <person name="Cannon C."/>
            <person name="Castanera R."/>
            <person name="Culley D."/>
            <person name="Daum C."/>
            <person name="Ezra D."/>
            <person name="Gonzalez J."/>
            <person name="Henrissat B."/>
            <person name="Kuo A."/>
            <person name="Liang C."/>
            <person name="Lipzen A."/>
            <person name="Lutzoni F."/>
            <person name="Magnuson J."/>
            <person name="Mondo S."/>
            <person name="Nolan M."/>
            <person name="Ohm R."/>
            <person name="Pangilinan J."/>
            <person name="Park H.-J."/>
            <person name="Ramirez L."/>
            <person name="Alfaro M."/>
            <person name="Sun H."/>
            <person name="Tritt A."/>
            <person name="Yoshinaga Y."/>
            <person name="Zwiers L.-H."/>
            <person name="Turgeon B."/>
            <person name="Goodwin S."/>
            <person name="Spatafora J."/>
            <person name="Crous P."/>
            <person name="Grigoriev I."/>
        </authorList>
    </citation>
    <scope>NUCLEOTIDE SEQUENCE</scope>
    <source>
        <strain evidence="3">CBS 122368</strain>
    </source>
</reference>
<dbReference type="RefSeq" id="XP_033684686.1">
    <property type="nucleotide sequence ID" value="XM_033821587.1"/>
</dbReference>
<accession>A0A6A6IIG4</accession>
<feature type="region of interest" description="Disordered" evidence="1">
    <location>
        <begin position="733"/>
        <end position="756"/>
    </location>
</feature>
<keyword evidence="4" id="KW-1185">Reference proteome</keyword>
<dbReference type="EMBL" id="ML987194">
    <property type="protein sequence ID" value="KAF2249682.1"/>
    <property type="molecule type" value="Genomic_DNA"/>
</dbReference>
<evidence type="ECO:0000313" key="3">
    <source>
        <dbReference type="EMBL" id="KAF2249682.1"/>
    </source>
</evidence>
<proteinExistence type="predicted"/>
<feature type="compositionally biased region" description="Polar residues" evidence="1">
    <location>
        <begin position="674"/>
        <end position="684"/>
    </location>
</feature>
<dbReference type="AlphaFoldDB" id="A0A6A6IIG4"/>
<name>A0A6A6IIG4_9PLEO</name>
<protein>
    <submittedName>
        <fullName evidence="3">Uncharacterized protein</fullName>
    </submittedName>
</protein>
<sequence length="756" mass="84635">MSLIDTYHVHLGFWTNWDHGKIEGATITLTRRNGGLLIAFIAIFVGAAGKSFWRLACFLLHRTLSSSSPQSGTYHQLQAILRNSGAAQDAAWSLAQLIWAWRVPARFRKPLPRLVGIIALALFVSISFGIAGVFSSQITTDTANEVLLTGDNCGPLRGGDDTNNTAYDLLFEPHQHQRVTVYSNYALQCYNGNLSTSADDCQPYIQAKLKATVTRNASCPFANEMCKSQTDNLIIDSGFIDSHKDLGINAPSENRFQLRMVHQCAPLVTGRFTNISTGENTTEQFQRYWYGALDDRVNFTQEVSLNDTNSYADLKNTRQRAHADYGINVLKAYGGPLELSKQFSMFDPIPQLQRRDADTMLFFLTAHGILFTREVNDPWFAAHRKGPRFGNIRNDDWTQTYLQDEPASVLGCTMQWQYCNPNLSEASRCEPLRGTIDDSYPVTDLYKSQSQKTMLQWAIDVIRLDFFSLSGIVESLGVSSITARQGLGNNIQGPLPDTQWQSEVEHWVGASLASLQGSFVETANGPTPLYQQFRRAPNNTAERTMCSNQKIVTTKYSSFSVLGAGLILVIGGIFILLDLTLEYIVDYIQIRRNKKHPNPSGTYTRLEWNANTTLQLQRLAHEHVGSGTWANRWNHPVTSPGEKLAMIDISDEERTLFIAPQNWGEKPTDGKPSTAGSDTASWVSQGRKVRKMDTFDSIEDVKMKRPDTFAPTERKVKRIDTTTTLVNEITIDDDAIEQDTPSTARARHSDEIARAR</sequence>
<organism evidence="3 4">
    <name type="scientific">Trematosphaeria pertusa</name>
    <dbReference type="NCBI Taxonomy" id="390896"/>
    <lineage>
        <taxon>Eukaryota</taxon>
        <taxon>Fungi</taxon>
        <taxon>Dikarya</taxon>
        <taxon>Ascomycota</taxon>
        <taxon>Pezizomycotina</taxon>
        <taxon>Dothideomycetes</taxon>
        <taxon>Pleosporomycetidae</taxon>
        <taxon>Pleosporales</taxon>
        <taxon>Massarineae</taxon>
        <taxon>Trematosphaeriaceae</taxon>
        <taxon>Trematosphaeria</taxon>
    </lineage>
</organism>
<feature type="transmembrane region" description="Helical" evidence="2">
    <location>
        <begin position="36"/>
        <end position="60"/>
    </location>
</feature>